<accession>A0A6P0DRY0</accession>
<keyword evidence="4" id="KW-1133">Transmembrane helix</keyword>
<evidence type="ECO:0000313" key="9">
    <source>
        <dbReference type="Proteomes" id="UP000471409"/>
    </source>
</evidence>
<dbReference type="InterPro" id="IPR044849">
    <property type="entry name" value="CASTOR/POLLUX/SYM8-like"/>
</dbReference>
<name>A0A6P0DRY0_RHILE</name>
<gene>
    <name evidence="8" type="ORF">GUK36_38410</name>
</gene>
<evidence type="ECO:0000256" key="3">
    <source>
        <dbReference type="ARBA" id="ARBA00022692"/>
    </source>
</evidence>
<feature type="domain" description="CASTOR/POLLUX/SYM8 ion channel conserved" evidence="7">
    <location>
        <begin position="182"/>
        <end position="240"/>
    </location>
</feature>
<dbReference type="Proteomes" id="UP000471409">
    <property type="component" value="Unassembled WGS sequence"/>
</dbReference>
<evidence type="ECO:0000256" key="1">
    <source>
        <dbReference type="ARBA" id="ARBA00004127"/>
    </source>
</evidence>
<keyword evidence="2" id="KW-0813">Transport</keyword>
<evidence type="ECO:0000313" key="8">
    <source>
        <dbReference type="EMBL" id="NEK55117.1"/>
    </source>
</evidence>
<dbReference type="EMBL" id="WXXP01000247">
    <property type="protein sequence ID" value="NEK55117.1"/>
    <property type="molecule type" value="Genomic_DNA"/>
</dbReference>
<protein>
    <recommendedName>
        <fullName evidence="7">CASTOR/POLLUX/SYM8 ion channel conserved domain-containing protein</fullName>
    </recommendedName>
</protein>
<proteinExistence type="predicted"/>
<feature type="non-terminal residue" evidence="8">
    <location>
        <position position="245"/>
    </location>
</feature>
<evidence type="ECO:0000256" key="2">
    <source>
        <dbReference type="ARBA" id="ARBA00022448"/>
    </source>
</evidence>
<evidence type="ECO:0000259" key="7">
    <source>
        <dbReference type="Pfam" id="PF06241"/>
    </source>
</evidence>
<dbReference type="GO" id="GO:0012505">
    <property type="term" value="C:endomembrane system"/>
    <property type="evidence" value="ECO:0007669"/>
    <property type="project" value="UniProtKB-SubCell"/>
</dbReference>
<dbReference type="GO" id="GO:0006811">
    <property type="term" value="P:monoatomic ion transport"/>
    <property type="evidence" value="ECO:0007669"/>
    <property type="project" value="UniProtKB-KW"/>
</dbReference>
<dbReference type="Gene3D" id="3.40.50.720">
    <property type="entry name" value="NAD(P)-binding Rossmann-like Domain"/>
    <property type="match status" value="1"/>
</dbReference>
<dbReference type="PANTHER" id="PTHR31563:SF10">
    <property type="entry name" value="ION CHANNEL POLLUX-RELATED"/>
    <property type="match status" value="1"/>
</dbReference>
<evidence type="ECO:0000256" key="6">
    <source>
        <dbReference type="ARBA" id="ARBA00023136"/>
    </source>
</evidence>
<dbReference type="Pfam" id="PF06241">
    <property type="entry name" value="Castor_Poll_mid"/>
    <property type="match status" value="1"/>
</dbReference>
<keyword evidence="5" id="KW-0406">Ion transport</keyword>
<evidence type="ECO:0000256" key="5">
    <source>
        <dbReference type="ARBA" id="ARBA00023065"/>
    </source>
</evidence>
<dbReference type="AlphaFoldDB" id="A0A6P0DRY0"/>
<sequence>VVTISGIFVFSALIGVLSSGLEEKLDDLRKGRSQVLENDHTIIFNWSPSIFDVISELVIANTSRRRPRIVIMAAKDKVEMEDELADKIENLRNTRIICRSGDPTDLYDINIVNPHTSRSIIVLSPEGDHADSEVIKTVLALVNDPGRRKEPYQIAAEIRDTRNAEVARIVGGKELQLVLADDLISRIVAHSSRQSGLSGVYSELLDFEGCEIYTLEQPELSGKSFGAAVMMYESSTLIGFCDNEG</sequence>
<dbReference type="PANTHER" id="PTHR31563">
    <property type="entry name" value="ION CHANNEL POLLUX-RELATED"/>
    <property type="match status" value="1"/>
</dbReference>
<dbReference type="InterPro" id="IPR010420">
    <property type="entry name" value="CASTOR/POLLUX/SYM8_dom"/>
</dbReference>
<keyword evidence="6" id="KW-0472">Membrane</keyword>
<keyword evidence="3" id="KW-0812">Transmembrane</keyword>
<organism evidence="8 9">
    <name type="scientific">Rhizobium leguminosarum</name>
    <dbReference type="NCBI Taxonomy" id="384"/>
    <lineage>
        <taxon>Bacteria</taxon>
        <taxon>Pseudomonadati</taxon>
        <taxon>Pseudomonadota</taxon>
        <taxon>Alphaproteobacteria</taxon>
        <taxon>Hyphomicrobiales</taxon>
        <taxon>Rhizobiaceae</taxon>
        <taxon>Rhizobium/Agrobacterium group</taxon>
        <taxon>Rhizobium</taxon>
    </lineage>
</organism>
<feature type="non-terminal residue" evidence="8">
    <location>
        <position position="1"/>
    </location>
</feature>
<comment type="caution">
    <text evidence="8">The sequence shown here is derived from an EMBL/GenBank/DDBJ whole genome shotgun (WGS) entry which is preliminary data.</text>
</comment>
<reference evidence="8 9" key="1">
    <citation type="submission" date="2020-01" db="EMBL/GenBank/DDBJ databases">
        <title>Rhizobium genotypes associated with high levels of biological nitrogen fixation by grain legumes in a temperate-maritime cropping system.</title>
        <authorList>
            <person name="Maluk M."/>
            <person name="Francesc Ferrando Molina F."/>
            <person name="Lopez Del Egido L."/>
            <person name="Lafos M."/>
            <person name="Langarica-Fuentes A."/>
            <person name="Gebre Yohannes G."/>
            <person name="Young M.W."/>
            <person name="Martin P."/>
            <person name="Gantlett R."/>
            <person name="Kenicer G."/>
            <person name="Hawes C."/>
            <person name="Begg G.S."/>
            <person name="Quilliam R.S."/>
            <person name="Squire G.R."/>
            <person name="Poole P.S."/>
            <person name="Young P.W."/>
            <person name="Iannetta P.M."/>
            <person name="James E.K."/>
        </authorList>
    </citation>
    <scope>NUCLEOTIDE SEQUENCE [LARGE SCALE GENOMIC DNA]</scope>
    <source>
        <strain evidence="8 9">JHI944</strain>
    </source>
</reference>
<comment type="subcellular location">
    <subcellularLocation>
        <location evidence="1">Endomembrane system</location>
        <topology evidence="1">Multi-pass membrane protein</topology>
    </subcellularLocation>
</comment>
<evidence type="ECO:0000256" key="4">
    <source>
        <dbReference type="ARBA" id="ARBA00022989"/>
    </source>
</evidence>